<proteinExistence type="predicted"/>
<name>A0ABQ8RZK7_PERAM</name>
<reference evidence="1 2" key="1">
    <citation type="journal article" date="2022" name="Allergy">
        <title>Genome assembly and annotation of Periplaneta americana reveal a comprehensive cockroach allergen profile.</title>
        <authorList>
            <person name="Wang L."/>
            <person name="Xiong Q."/>
            <person name="Saelim N."/>
            <person name="Wang L."/>
            <person name="Nong W."/>
            <person name="Wan A.T."/>
            <person name="Shi M."/>
            <person name="Liu X."/>
            <person name="Cao Q."/>
            <person name="Hui J.H.L."/>
            <person name="Sookrung N."/>
            <person name="Leung T.F."/>
            <person name="Tungtrongchitr A."/>
            <person name="Tsui S.K.W."/>
        </authorList>
    </citation>
    <scope>NUCLEOTIDE SEQUENCE [LARGE SCALE GENOMIC DNA]</scope>
    <source>
        <strain evidence="1">PWHHKU_190912</strain>
    </source>
</reference>
<dbReference type="Proteomes" id="UP001148838">
    <property type="component" value="Unassembled WGS sequence"/>
</dbReference>
<protein>
    <recommendedName>
        <fullName evidence="3">Transposase</fullName>
    </recommendedName>
</protein>
<gene>
    <name evidence="1" type="ORF">ANN_26869</name>
</gene>
<sequence length="129" mass="15372">MTDYNVRNIENFHQTYPLLHAINEDDPDRRVECCEWFENMVRQDGEFVGNIVWSDEAQFKLNGDSVERSFSALKRMKTTLRSTQSHNKHARFSLITIEKRLLKTLKRVPFGYVIEVFNKKGRRIDLTYK</sequence>
<keyword evidence="2" id="KW-1185">Reference proteome</keyword>
<dbReference type="InterPro" id="IPR036397">
    <property type="entry name" value="RNaseH_sf"/>
</dbReference>
<accession>A0ABQ8RZK7</accession>
<evidence type="ECO:0000313" key="2">
    <source>
        <dbReference type="Proteomes" id="UP001148838"/>
    </source>
</evidence>
<evidence type="ECO:0000313" key="1">
    <source>
        <dbReference type="EMBL" id="KAJ4427070.1"/>
    </source>
</evidence>
<dbReference type="EMBL" id="JAJSOF020000039">
    <property type="protein sequence ID" value="KAJ4427070.1"/>
    <property type="molecule type" value="Genomic_DNA"/>
</dbReference>
<organism evidence="1 2">
    <name type="scientific">Periplaneta americana</name>
    <name type="common">American cockroach</name>
    <name type="synonym">Blatta americana</name>
    <dbReference type="NCBI Taxonomy" id="6978"/>
    <lineage>
        <taxon>Eukaryota</taxon>
        <taxon>Metazoa</taxon>
        <taxon>Ecdysozoa</taxon>
        <taxon>Arthropoda</taxon>
        <taxon>Hexapoda</taxon>
        <taxon>Insecta</taxon>
        <taxon>Pterygota</taxon>
        <taxon>Neoptera</taxon>
        <taxon>Polyneoptera</taxon>
        <taxon>Dictyoptera</taxon>
        <taxon>Blattodea</taxon>
        <taxon>Blattoidea</taxon>
        <taxon>Blattidae</taxon>
        <taxon>Blattinae</taxon>
        <taxon>Periplaneta</taxon>
    </lineage>
</organism>
<evidence type="ECO:0008006" key="3">
    <source>
        <dbReference type="Google" id="ProtNLM"/>
    </source>
</evidence>
<comment type="caution">
    <text evidence="1">The sequence shown here is derived from an EMBL/GenBank/DDBJ whole genome shotgun (WGS) entry which is preliminary data.</text>
</comment>
<dbReference type="Gene3D" id="3.30.420.10">
    <property type="entry name" value="Ribonuclease H-like superfamily/Ribonuclease H"/>
    <property type="match status" value="1"/>
</dbReference>